<dbReference type="Pfam" id="PF12738">
    <property type="entry name" value="PTCB-BRCT"/>
    <property type="match status" value="1"/>
</dbReference>
<dbReference type="SMART" id="SM00325">
    <property type="entry name" value="RhoGEF"/>
    <property type="match status" value="1"/>
</dbReference>
<proteinExistence type="predicted"/>
<dbReference type="WBParaSite" id="HNAJ_0001174901-mRNA-1">
    <property type="protein sequence ID" value="HNAJ_0001174901-mRNA-1"/>
    <property type="gene ID" value="HNAJ_0001174901"/>
</dbReference>
<feature type="region of interest" description="Disordered" evidence="1">
    <location>
        <begin position="493"/>
        <end position="515"/>
    </location>
</feature>
<dbReference type="STRING" id="102285.A0A0R3TVB0"/>
<dbReference type="EMBL" id="UZAE01013765">
    <property type="protein sequence ID" value="VDO11225.1"/>
    <property type="molecule type" value="Genomic_DNA"/>
</dbReference>
<evidence type="ECO:0000259" key="3">
    <source>
        <dbReference type="PROSITE" id="PS50172"/>
    </source>
</evidence>
<dbReference type="InterPro" id="IPR001357">
    <property type="entry name" value="BRCT_dom"/>
</dbReference>
<feature type="domain" description="BRCT" evidence="3">
    <location>
        <begin position="204"/>
        <end position="330"/>
    </location>
</feature>
<evidence type="ECO:0000259" key="2">
    <source>
        <dbReference type="PROSITE" id="PS50010"/>
    </source>
</evidence>
<feature type="compositionally biased region" description="Low complexity" evidence="1">
    <location>
        <begin position="823"/>
        <end position="832"/>
    </location>
</feature>
<dbReference type="CDD" id="cd00160">
    <property type="entry name" value="RhoGEF"/>
    <property type="match status" value="1"/>
</dbReference>
<name>A0A0R3TVB0_RODNA</name>
<dbReference type="InterPro" id="IPR036420">
    <property type="entry name" value="BRCT_dom_sf"/>
</dbReference>
<feature type="region of interest" description="Disordered" evidence="1">
    <location>
        <begin position="448"/>
        <end position="478"/>
    </location>
</feature>
<feature type="region of interest" description="Disordered" evidence="1">
    <location>
        <begin position="1051"/>
        <end position="1110"/>
    </location>
</feature>
<dbReference type="Gene3D" id="1.20.900.10">
    <property type="entry name" value="Dbl homology (DH) domain"/>
    <property type="match status" value="1"/>
</dbReference>
<reference evidence="6" key="1">
    <citation type="submission" date="2017-02" db="UniProtKB">
        <authorList>
            <consortium name="WormBaseParasite"/>
        </authorList>
    </citation>
    <scope>IDENTIFICATION</scope>
</reference>
<evidence type="ECO:0000256" key="1">
    <source>
        <dbReference type="SAM" id="MobiDB-lite"/>
    </source>
</evidence>
<feature type="compositionally biased region" description="Polar residues" evidence="1">
    <location>
        <begin position="1311"/>
        <end position="1328"/>
    </location>
</feature>
<dbReference type="GO" id="GO:0005634">
    <property type="term" value="C:nucleus"/>
    <property type="evidence" value="ECO:0007669"/>
    <property type="project" value="InterPro"/>
</dbReference>
<feature type="compositionally biased region" description="Polar residues" evidence="1">
    <location>
        <begin position="1363"/>
        <end position="1381"/>
    </location>
</feature>
<feature type="domain" description="BRCT" evidence="3">
    <location>
        <begin position="111"/>
        <end position="182"/>
    </location>
</feature>
<dbReference type="InterPro" id="IPR035899">
    <property type="entry name" value="DBL_dom_sf"/>
</dbReference>
<dbReference type="OrthoDB" id="9997817at2759"/>
<dbReference type="GO" id="GO:0005938">
    <property type="term" value="C:cell cortex"/>
    <property type="evidence" value="ECO:0007669"/>
    <property type="project" value="TreeGrafter"/>
</dbReference>
<dbReference type="GO" id="GO:0000281">
    <property type="term" value="P:mitotic cytokinesis"/>
    <property type="evidence" value="ECO:0007669"/>
    <property type="project" value="TreeGrafter"/>
</dbReference>
<evidence type="ECO:0000313" key="4">
    <source>
        <dbReference type="EMBL" id="VDO11225.1"/>
    </source>
</evidence>
<dbReference type="GO" id="GO:0005096">
    <property type="term" value="F:GTPase activator activity"/>
    <property type="evidence" value="ECO:0007669"/>
    <property type="project" value="InterPro"/>
</dbReference>
<dbReference type="Proteomes" id="UP000278807">
    <property type="component" value="Unassembled WGS sequence"/>
</dbReference>
<feature type="region of interest" description="Disordered" evidence="1">
    <location>
        <begin position="802"/>
        <end position="832"/>
    </location>
</feature>
<dbReference type="PANTHER" id="PTHR16777">
    <property type="entry name" value="PROTEIN ECT2"/>
    <property type="match status" value="1"/>
</dbReference>
<evidence type="ECO:0000313" key="6">
    <source>
        <dbReference type="WBParaSite" id="HNAJ_0001174901-mRNA-1"/>
    </source>
</evidence>
<dbReference type="SUPFAM" id="SSF52113">
    <property type="entry name" value="BRCT domain"/>
    <property type="match status" value="2"/>
</dbReference>
<feature type="domain" description="DH" evidence="2">
    <location>
        <begin position="519"/>
        <end position="707"/>
    </location>
</feature>
<sequence>MAFWSQYSHLTIVGTEIFTNPLFSQLIKDVGESLSITYIPTVEKLKDRLIHQRNVDSDLPEAILLPDFTSPSEIKSLQFSKLSIYGLPSLYSLRFGCRHWTKNKPVFSFAMADAIVTITGFRDYDVVNHIATLINWMGGSVRRKLDSTVTHLIAYRCAGEKVRKAALTSANVTTMKISWVQEAWDSRHSNSQLNACGEDFIDKHRAKVFQSCCLYFIGFSSQPKTLTELESAVIDHDGTLATDLSDEKLTHVVVADGWHKNEQNIDMRALIVSPNSSLVANSPRSNSFALDPELQEQLHEVAVRVPVLKLDWFWKSLQSTYICPPQDYYYIPEPEPKDSPYASYFSQRTSLDVCSPASYRLSMEILDKENKQPILECSEGENSHLTNTSDTEISVRLRHNRSNEQQLSREEVIAHLADPLLVPNSGNSSRIYSRSRASFTLLDNPSPLSASVQNCSTPTSESQRRPLSTDCLEEKSTRSPIQRIPLESIKSPIENSPKRFRNSPARSEVKTPQKSRLKDREHRVFEFFVTEKNYSSILEFLTQSALPDVLMENQEGGPILPRQEADMVFGKLIPIYQLHKRLQAQLMELETSWNMETSRLGEILLPLIDEMEKVYTHYMQFYDEPHIKQLAHDYPRFLAFMRQVELRREYGRQSICDLLIRPVQRLPSILLLMQGIQKFTPPTHPDHEDVVAFTAKLNTLLEKINARLKKTEEYMSLLNLYHEISGAPPEIVSASRNLVTSLSVFQLDISPNGTAVCEPVIIFLLTDCLEIVRTKKRITGDNHAIQAALAAVESGTLANGDATGTESSLGVEKRGKSVSRTNSGASAGSSTIGGKKRYKYVHVHFVKLQDITRVLDLSTLSPERAAFSLIIRNASSEAEKAEEVLTFCLAASFTASAAVATGKCPEAIESAVASANLSVIRPTVLKCGTSVSAVDFEASALATSTLAEAEIDDLSVVNGDQDCDSTVAKLRYCVHEQKMNFLKCLCRYIMQVSFVANSPDEILVEMQPDLVLNFDLDSVFSHTVNVSFKTKKFSRHLGRAISLKTPHRPILKSVQPVAPPASVSNPKSFRGQNGFLKNSTTQGSNEPPSPNLSYRSDSVDMPPPSRPSVLGSILGGFLSHGIRTPKQSMRGLSMTDLDAEMGATMSAKRKAQTSSLWLEFDSDAEDCDNSLVADNREEEEGGGGCDSNVEGEDEDDLISLNSYNSAGGPWPAFLPSGSPGSKKSKKMLNPATASSTSLRSNSSRRLSTGKSRQSFGGLMSATRKSICRSFLGIHKTPKEVQPPAAKQYPHPDLSSSSFQPSSTTEDRQRQKQLQLSGAISGSNLSLSTAPLARQEDISNDSVEGEGKEKETTIVNEEEDTSIHRQSSFQPPPGASNNNARLNSPAPGQLDKARVVYGLLFKEPWILELSNLFRLFFQSSSETRLTFSGKHSRANTLKRMLTSPFRKPSQTAGCSNGGGRDFKTSSPEGITSWSSLITLNEENNEDEDAETEHDRLAGVITARHQGQRVSGDDTCSMIVPQTPPLISALKKFRSKRKEKKYFRRSYGSEIFNRADGLDEEKKKQKHEELSVLPTVPESLEAALTPDVSRLEESEENEQGGGSESHHIAATRRESIFKRGFLFK</sequence>
<gene>
    <name evidence="4" type="ORF">HNAJ_LOCUS11739</name>
</gene>
<reference evidence="4 5" key="2">
    <citation type="submission" date="2018-11" db="EMBL/GenBank/DDBJ databases">
        <authorList>
            <consortium name="Pathogen Informatics"/>
        </authorList>
    </citation>
    <scope>NUCLEOTIDE SEQUENCE [LARGE SCALE GENOMIC DNA]</scope>
</reference>
<dbReference type="GO" id="GO:0005085">
    <property type="term" value="F:guanyl-nucleotide exchange factor activity"/>
    <property type="evidence" value="ECO:0007669"/>
    <property type="project" value="InterPro"/>
</dbReference>
<keyword evidence="5" id="KW-1185">Reference proteome</keyword>
<feature type="region of interest" description="Disordered" evidence="1">
    <location>
        <begin position="1277"/>
        <end position="1385"/>
    </location>
</feature>
<dbReference type="Gene3D" id="3.40.50.10190">
    <property type="entry name" value="BRCT domain"/>
    <property type="match status" value="2"/>
</dbReference>
<feature type="region of interest" description="Disordered" evidence="1">
    <location>
        <begin position="1444"/>
        <end position="1464"/>
    </location>
</feature>
<feature type="compositionally biased region" description="Polar residues" evidence="1">
    <location>
        <begin position="1062"/>
        <end position="1096"/>
    </location>
</feature>
<dbReference type="PANTHER" id="PTHR16777:SF2">
    <property type="entry name" value="PROTEIN ECT2"/>
    <property type="match status" value="1"/>
</dbReference>
<dbReference type="PROSITE" id="PS50172">
    <property type="entry name" value="BRCT"/>
    <property type="match status" value="2"/>
</dbReference>
<dbReference type="SUPFAM" id="SSF48065">
    <property type="entry name" value="DBL homology domain (DH-domain)"/>
    <property type="match status" value="1"/>
</dbReference>
<dbReference type="InterPro" id="IPR026817">
    <property type="entry name" value="Ect2"/>
</dbReference>
<feature type="compositionally biased region" description="Polar residues" evidence="1">
    <location>
        <begin position="448"/>
        <end position="461"/>
    </location>
</feature>
<feature type="region of interest" description="Disordered" evidence="1">
    <location>
        <begin position="1211"/>
        <end position="1258"/>
    </location>
</feature>
<evidence type="ECO:0000313" key="5">
    <source>
        <dbReference type="Proteomes" id="UP000278807"/>
    </source>
</evidence>
<organism evidence="6">
    <name type="scientific">Rodentolepis nana</name>
    <name type="common">Dwarf tapeworm</name>
    <name type="synonym">Hymenolepis nana</name>
    <dbReference type="NCBI Taxonomy" id="102285"/>
    <lineage>
        <taxon>Eukaryota</taxon>
        <taxon>Metazoa</taxon>
        <taxon>Spiralia</taxon>
        <taxon>Lophotrochozoa</taxon>
        <taxon>Platyhelminthes</taxon>
        <taxon>Cestoda</taxon>
        <taxon>Eucestoda</taxon>
        <taxon>Cyclophyllidea</taxon>
        <taxon>Hymenolepididae</taxon>
        <taxon>Rodentolepis</taxon>
    </lineage>
</organism>
<feature type="compositionally biased region" description="Low complexity" evidence="1">
    <location>
        <begin position="1231"/>
        <end position="1248"/>
    </location>
</feature>
<dbReference type="InterPro" id="IPR000219">
    <property type="entry name" value="DH_dom"/>
</dbReference>
<dbReference type="GO" id="GO:2000431">
    <property type="term" value="P:regulation of cytokinesis, actomyosin contractile ring assembly"/>
    <property type="evidence" value="ECO:0007669"/>
    <property type="project" value="InterPro"/>
</dbReference>
<dbReference type="GO" id="GO:0007399">
    <property type="term" value="P:nervous system development"/>
    <property type="evidence" value="ECO:0007669"/>
    <property type="project" value="TreeGrafter"/>
</dbReference>
<dbReference type="Pfam" id="PF00621">
    <property type="entry name" value="RhoGEF"/>
    <property type="match status" value="1"/>
</dbReference>
<dbReference type="PROSITE" id="PS50010">
    <property type="entry name" value="DH_2"/>
    <property type="match status" value="1"/>
</dbReference>
<feature type="region of interest" description="Disordered" evidence="1">
    <location>
        <begin position="1173"/>
        <end position="1192"/>
    </location>
</feature>
<feature type="region of interest" description="Disordered" evidence="1">
    <location>
        <begin position="1573"/>
        <end position="1609"/>
    </location>
</feature>
<dbReference type="SMART" id="SM00292">
    <property type="entry name" value="BRCT"/>
    <property type="match status" value="2"/>
</dbReference>
<protein>
    <submittedName>
        <fullName evidence="6">DH domain-containing protein</fullName>
    </submittedName>
</protein>
<accession>A0A0R3TVB0</accession>